<dbReference type="EMBL" id="JBHTGP010000012">
    <property type="protein sequence ID" value="MFD0687476.1"/>
    <property type="molecule type" value="Genomic_DNA"/>
</dbReference>
<evidence type="ECO:0000313" key="2">
    <source>
        <dbReference type="EMBL" id="MFD0687476.1"/>
    </source>
</evidence>
<reference evidence="3" key="1">
    <citation type="journal article" date="2019" name="Int. J. Syst. Evol. Microbiol.">
        <title>The Global Catalogue of Microorganisms (GCM) 10K type strain sequencing project: providing services to taxonomists for standard genome sequencing and annotation.</title>
        <authorList>
            <consortium name="The Broad Institute Genomics Platform"/>
            <consortium name="The Broad Institute Genome Sequencing Center for Infectious Disease"/>
            <person name="Wu L."/>
            <person name="Ma J."/>
        </authorList>
    </citation>
    <scope>NUCLEOTIDE SEQUENCE [LARGE SCALE GENOMIC DNA]</scope>
    <source>
        <strain evidence="3">JCM 9371</strain>
    </source>
</reference>
<dbReference type="RefSeq" id="WP_131761616.1">
    <property type="nucleotide sequence ID" value="NZ_CAACUY010000177.1"/>
</dbReference>
<evidence type="ECO:0008006" key="4">
    <source>
        <dbReference type="Google" id="ProtNLM"/>
    </source>
</evidence>
<gene>
    <name evidence="2" type="ORF">ACFQZM_23470</name>
</gene>
<protein>
    <recommendedName>
        <fullName evidence="4">DUF397 domain-containing protein</fullName>
    </recommendedName>
</protein>
<organism evidence="2 3">
    <name type="scientific">Actinomadura fibrosa</name>
    <dbReference type="NCBI Taxonomy" id="111802"/>
    <lineage>
        <taxon>Bacteria</taxon>
        <taxon>Bacillati</taxon>
        <taxon>Actinomycetota</taxon>
        <taxon>Actinomycetes</taxon>
        <taxon>Streptosporangiales</taxon>
        <taxon>Thermomonosporaceae</taxon>
        <taxon>Actinomadura</taxon>
    </lineage>
</organism>
<accession>A0ABW2XT31</accession>
<evidence type="ECO:0000313" key="3">
    <source>
        <dbReference type="Proteomes" id="UP001597063"/>
    </source>
</evidence>
<keyword evidence="3" id="KW-1185">Reference proteome</keyword>
<sequence length="65" mass="6265">MPATSASALRPNSARDSCADTPTVAFSQSGEGGMGANARFASVVGSDEASTAFLAVKAADGVGTA</sequence>
<proteinExistence type="predicted"/>
<evidence type="ECO:0000256" key="1">
    <source>
        <dbReference type="SAM" id="MobiDB-lite"/>
    </source>
</evidence>
<name>A0ABW2XT31_9ACTN</name>
<feature type="region of interest" description="Disordered" evidence="1">
    <location>
        <begin position="1"/>
        <end position="22"/>
    </location>
</feature>
<comment type="caution">
    <text evidence="2">The sequence shown here is derived from an EMBL/GenBank/DDBJ whole genome shotgun (WGS) entry which is preliminary data.</text>
</comment>
<dbReference type="Proteomes" id="UP001597063">
    <property type="component" value="Unassembled WGS sequence"/>
</dbReference>